<keyword evidence="1" id="KW-1133">Transmembrane helix</keyword>
<keyword evidence="1" id="KW-0812">Transmembrane</keyword>
<feature type="transmembrane region" description="Helical" evidence="1">
    <location>
        <begin position="6"/>
        <end position="25"/>
    </location>
</feature>
<dbReference type="AlphaFoldDB" id="A0AA49JFE2"/>
<proteinExistence type="predicted"/>
<sequence length="117" mass="13605">MSDSLLIVTTSIIILLILLLLAYFLRRNTEITVEGDTLVLTKPFKSKKTEIDLEEELDHWSTQQLRLILWGGVIHGVGMRFKSGKQLSVTSRFNQETYQRLYQLLESKFQERKVSAF</sequence>
<protein>
    <submittedName>
        <fullName evidence="2">Uncharacterized protein</fullName>
    </submittedName>
</protein>
<gene>
    <name evidence="2" type="ORF">K4G66_23910</name>
</gene>
<dbReference type="EMBL" id="CP120682">
    <property type="protein sequence ID" value="WKN35424.1"/>
    <property type="molecule type" value="Genomic_DNA"/>
</dbReference>
<name>A0AA49JFE2_9BACT</name>
<keyword evidence="1" id="KW-0472">Membrane</keyword>
<accession>A0AA49JFE2</accession>
<organism evidence="2">
    <name type="scientific">Roseihalotalea indica</name>
    <dbReference type="NCBI Taxonomy" id="2867963"/>
    <lineage>
        <taxon>Bacteria</taxon>
        <taxon>Pseudomonadati</taxon>
        <taxon>Bacteroidota</taxon>
        <taxon>Cytophagia</taxon>
        <taxon>Cytophagales</taxon>
        <taxon>Catalimonadaceae</taxon>
        <taxon>Roseihalotalea</taxon>
    </lineage>
</organism>
<reference evidence="2" key="2">
    <citation type="journal article" date="2024" name="Antonie Van Leeuwenhoek">
        <title>Roseihalotalea indica gen. nov., sp. nov., a halophilic Bacteroidetes from mesopelagic Southwest Indian Ocean with higher carbohydrate metabolic potential.</title>
        <authorList>
            <person name="Chen B."/>
            <person name="Zhang M."/>
            <person name="Lin D."/>
            <person name="Ye J."/>
            <person name="Tang K."/>
        </authorList>
    </citation>
    <scope>NUCLEOTIDE SEQUENCE</scope>
    <source>
        <strain evidence="2">TK19036</strain>
    </source>
</reference>
<evidence type="ECO:0000256" key="1">
    <source>
        <dbReference type="SAM" id="Phobius"/>
    </source>
</evidence>
<reference evidence="2" key="1">
    <citation type="journal article" date="2023" name="Comput. Struct. Biotechnol. J.">
        <title>Discovery of a novel marine Bacteroidetes with a rich repertoire of carbohydrate-active enzymes.</title>
        <authorList>
            <person name="Chen B."/>
            <person name="Liu G."/>
            <person name="Chen Q."/>
            <person name="Wang H."/>
            <person name="Liu L."/>
            <person name="Tang K."/>
        </authorList>
    </citation>
    <scope>NUCLEOTIDE SEQUENCE</scope>
    <source>
        <strain evidence="2">TK19036</strain>
    </source>
</reference>
<evidence type="ECO:0000313" key="2">
    <source>
        <dbReference type="EMBL" id="WKN35424.1"/>
    </source>
</evidence>